<feature type="chain" id="PRO_5042944919" evidence="4">
    <location>
        <begin position="31"/>
        <end position="579"/>
    </location>
</feature>
<comment type="caution">
    <text evidence="5">The sequence shown here is derived from an EMBL/GenBank/DDBJ whole genome shotgun (WGS) entry which is preliminary data.</text>
</comment>
<sequence length="579" mass="65239">MRRPPSSTSPGVALLTLLSARFFSSTAVDAASTLNLKNLSHRNRIRALAEARLALTEYLHATRTLPFSLADHIASNSPISLRSFVSQISFADAIPADFRRIVRGFLAYNPVNEFGFFFESIGLDPSHPSLPSGTPLFLSDDACLLSAVSSFLRFGFPWNFLGVLYLDSPSIFSSPPGHLLHLLQRFEGLGFPRSCIIAICITFPSILRATDDDVENELLLRDLKILFVDSDLAGWAGDDVDAFIGFCKRIRLFYDFGLEKGGVGELMGCSRRIFLELDELVLAQKFNFFLNLGMRMEEVGLFTLNNPVTLDLDLDNADIVIPDYLIRVGLSNEEADSLMKRCPYVMGKNKLGSLPGIVKALDLNEWFLTKVVHEKNLHFLSPSYTHIGSYNRNLETEFLQDLERIKLVKPHQFIGIKVDFFLSIGFGKNMITSKAIGLVSGSKEPFQERFDCLIGLGIEHSMLCRMIIAAPKLLNQCKDMLLEKVNYLSQDLGYPIEYLNIFPSFLCFDLENRVKPRYRILNWLRDTGLINKTFAPSTVIVHSEKRFIFILSNIHPAAPKQWLEQFCSHKGNNVVEETI</sequence>
<organism evidence="5 6">
    <name type="scientific">Platanthera zijinensis</name>
    <dbReference type="NCBI Taxonomy" id="2320716"/>
    <lineage>
        <taxon>Eukaryota</taxon>
        <taxon>Viridiplantae</taxon>
        <taxon>Streptophyta</taxon>
        <taxon>Embryophyta</taxon>
        <taxon>Tracheophyta</taxon>
        <taxon>Spermatophyta</taxon>
        <taxon>Magnoliopsida</taxon>
        <taxon>Liliopsida</taxon>
        <taxon>Asparagales</taxon>
        <taxon>Orchidaceae</taxon>
        <taxon>Orchidoideae</taxon>
        <taxon>Orchideae</taxon>
        <taxon>Orchidinae</taxon>
        <taxon>Platanthera</taxon>
    </lineage>
</organism>
<evidence type="ECO:0000256" key="4">
    <source>
        <dbReference type="SAM" id="SignalP"/>
    </source>
</evidence>
<evidence type="ECO:0000256" key="3">
    <source>
        <dbReference type="ARBA" id="ARBA00022946"/>
    </source>
</evidence>
<evidence type="ECO:0000313" key="5">
    <source>
        <dbReference type="EMBL" id="KAK8934052.1"/>
    </source>
</evidence>
<accession>A0AAP0G236</accession>
<dbReference type="EMBL" id="JBBWWQ010000013">
    <property type="protein sequence ID" value="KAK8934052.1"/>
    <property type="molecule type" value="Genomic_DNA"/>
</dbReference>
<feature type="signal peptide" evidence="4">
    <location>
        <begin position="1"/>
        <end position="30"/>
    </location>
</feature>
<proteinExistence type="inferred from homology"/>
<dbReference type="InterPro" id="IPR003690">
    <property type="entry name" value="MTERF"/>
</dbReference>
<dbReference type="Pfam" id="PF02536">
    <property type="entry name" value="mTERF"/>
    <property type="match status" value="2"/>
</dbReference>
<dbReference type="PANTHER" id="PTHR13068">
    <property type="entry name" value="CGI-12 PROTEIN-RELATED"/>
    <property type="match status" value="1"/>
</dbReference>
<gene>
    <name evidence="5" type="ORF">KSP39_PZI015401</name>
</gene>
<evidence type="ECO:0000256" key="2">
    <source>
        <dbReference type="ARBA" id="ARBA00022472"/>
    </source>
</evidence>
<dbReference type="PANTHER" id="PTHR13068:SF113">
    <property type="entry name" value="TRANSCRIPTION TERMINATION FACTOR MTEF18, MITOCHONDRIAL"/>
    <property type="match status" value="1"/>
</dbReference>
<keyword evidence="2" id="KW-0806">Transcription termination</keyword>
<evidence type="ECO:0000256" key="1">
    <source>
        <dbReference type="ARBA" id="ARBA00007692"/>
    </source>
</evidence>
<keyword evidence="3" id="KW-0809">Transit peptide</keyword>
<dbReference type="InterPro" id="IPR038538">
    <property type="entry name" value="MTERF_sf"/>
</dbReference>
<reference evidence="5 6" key="1">
    <citation type="journal article" date="2022" name="Nat. Plants">
        <title>Genomes of leafy and leafless Platanthera orchids illuminate the evolution of mycoheterotrophy.</title>
        <authorList>
            <person name="Li M.H."/>
            <person name="Liu K.W."/>
            <person name="Li Z."/>
            <person name="Lu H.C."/>
            <person name="Ye Q.L."/>
            <person name="Zhang D."/>
            <person name="Wang J.Y."/>
            <person name="Li Y.F."/>
            <person name="Zhong Z.M."/>
            <person name="Liu X."/>
            <person name="Yu X."/>
            <person name="Liu D.K."/>
            <person name="Tu X.D."/>
            <person name="Liu B."/>
            <person name="Hao Y."/>
            <person name="Liao X.Y."/>
            <person name="Jiang Y.T."/>
            <person name="Sun W.H."/>
            <person name="Chen J."/>
            <person name="Chen Y.Q."/>
            <person name="Ai Y."/>
            <person name="Zhai J.W."/>
            <person name="Wu S.S."/>
            <person name="Zhou Z."/>
            <person name="Hsiao Y.Y."/>
            <person name="Wu W.L."/>
            <person name="Chen Y.Y."/>
            <person name="Lin Y.F."/>
            <person name="Hsu J.L."/>
            <person name="Li C.Y."/>
            <person name="Wang Z.W."/>
            <person name="Zhao X."/>
            <person name="Zhong W.Y."/>
            <person name="Ma X.K."/>
            <person name="Ma L."/>
            <person name="Huang J."/>
            <person name="Chen G.Z."/>
            <person name="Huang M.Z."/>
            <person name="Huang L."/>
            <person name="Peng D.H."/>
            <person name="Luo Y.B."/>
            <person name="Zou S.Q."/>
            <person name="Chen S.P."/>
            <person name="Lan S."/>
            <person name="Tsai W.C."/>
            <person name="Van de Peer Y."/>
            <person name="Liu Z.J."/>
        </authorList>
    </citation>
    <scope>NUCLEOTIDE SEQUENCE [LARGE SCALE GENOMIC DNA]</scope>
    <source>
        <strain evidence="5">Lor287</strain>
    </source>
</reference>
<dbReference type="AlphaFoldDB" id="A0AAP0G236"/>
<protein>
    <submittedName>
        <fullName evidence="5">Uncharacterized protein</fullName>
    </submittedName>
</protein>
<keyword evidence="4" id="KW-0732">Signal</keyword>
<dbReference type="GO" id="GO:0003676">
    <property type="term" value="F:nucleic acid binding"/>
    <property type="evidence" value="ECO:0007669"/>
    <property type="project" value="InterPro"/>
</dbReference>
<evidence type="ECO:0000313" key="6">
    <source>
        <dbReference type="Proteomes" id="UP001418222"/>
    </source>
</evidence>
<keyword evidence="2" id="KW-0805">Transcription regulation</keyword>
<name>A0AAP0G236_9ASPA</name>
<keyword evidence="6" id="KW-1185">Reference proteome</keyword>
<dbReference type="GO" id="GO:0006353">
    <property type="term" value="P:DNA-templated transcription termination"/>
    <property type="evidence" value="ECO:0007669"/>
    <property type="project" value="UniProtKB-KW"/>
</dbReference>
<dbReference type="Proteomes" id="UP001418222">
    <property type="component" value="Unassembled WGS sequence"/>
</dbReference>
<comment type="similarity">
    <text evidence="1">Belongs to the mTERF family.</text>
</comment>
<dbReference type="Gene3D" id="1.25.70.10">
    <property type="entry name" value="Transcription termination factor 3, mitochondrial"/>
    <property type="match status" value="2"/>
</dbReference>
<keyword evidence="2" id="KW-0804">Transcription</keyword>